<dbReference type="Pfam" id="PF00196">
    <property type="entry name" value="GerE"/>
    <property type="match status" value="1"/>
</dbReference>
<evidence type="ECO:0000313" key="5">
    <source>
        <dbReference type="Proteomes" id="UP000254387"/>
    </source>
</evidence>
<dbReference type="SUPFAM" id="SSF46894">
    <property type="entry name" value="C-terminal effector domain of the bipartite response regulators"/>
    <property type="match status" value="1"/>
</dbReference>
<reference evidence="5 6" key="1">
    <citation type="submission" date="2018-06" db="EMBL/GenBank/DDBJ databases">
        <authorList>
            <consortium name="Pathogen Informatics"/>
            <person name="Doyle S."/>
        </authorList>
    </citation>
    <scope>NUCLEOTIDE SEQUENCE [LARGE SCALE GENOMIC DNA]</scope>
    <source>
        <strain evidence="4 5">NCTC5053</strain>
        <strain evidence="3 6">NCTC9140</strain>
    </source>
</reference>
<dbReference type="GO" id="GO:0003677">
    <property type="term" value="F:DNA binding"/>
    <property type="evidence" value="ECO:0007669"/>
    <property type="project" value="UniProtKB-KW"/>
</dbReference>
<dbReference type="EMBL" id="UGKQ01000007">
    <property type="protein sequence ID" value="STS83444.1"/>
    <property type="molecule type" value="Genomic_DNA"/>
</dbReference>
<dbReference type="InterPro" id="IPR036388">
    <property type="entry name" value="WH-like_DNA-bd_sf"/>
</dbReference>
<sequence length="42" mass="5044">MIARRLDITESTVKVHVKHMLKKMKLKSRVEAAVWVHQERIF</sequence>
<dbReference type="PROSITE" id="PS50043">
    <property type="entry name" value="HTH_LUXR_2"/>
    <property type="match status" value="1"/>
</dbReference>
<gene>
    <name evidence="3" type="primary">narL_2</name>
    <name evidence="4" type="ORF">NCTC5053_01458</name>
    <name evidence="3" type="ORF">NCTC9140_05211</name>
</gene>
<dbReference type="AlphaFoldDB" id="A0A377TXS3"/>
<organism evidence="3 6">
    <name type="scientific">Klebsiella pneumoniae</name>
    <dbReference type="NCBI Taxonomy" id="573"/>
    <lineage>
        <taxon>Bacteria</taxon>
        <taxon>Pseudomonadati</taxon>
        <taxon>Pseudomonadota</taxon>
        <taxon>Gammaproteobacteria</taxon>
        <taxon>Enterobacterales</taxon>
        <taxon>Enterobacteriaceae</taxon>
        <taxon>Klebsiella/Raoultella group</taxon>
        <taxon>Klebsiella</taxon>
        <taxon>Klebsiella pneumoniae complex</taxon>
    </lineage>
</organism>
<protein>
    <submittedName>
        <fullName evidence="3">Nitrate/nitrite response regulator protein</fullName>
    </submittedName>
</protein>
<evidence type="ECO:0000259" key="2">
    <source>
        <dbReference type="PROSITE" id="PS50043"/>
    </source>
</evidence>
<dbReference type="InterPro" id="IPR016032">
    <property type="entry name" value="Sig_transdc_resp-reg_C-effctor"/>
</dbReference>
<dbReference type="Gene3D" id="1.10.10.10">
    <property type="entry name" value="Winged helix-like DNA-binding domain superfamily/Winged helix DNA-binding domain"/>
    <property type="match status" value="1"/>
</dbReference>
<proteinExistence type="predicted"/>
<evidence type="ECO:0000256" key="1">
    <source>
        <dbReference type="ARBA" id="ARBA00023125"/>
    </source>
</evidence>
<evidence type="ECO:0000313" key="6">
    <source>
        <dbReference type="Proteomes" id="UP000254938"/>
    </source>
</evidence>
<dbReference type="Proteomes" id="UP000254387">
    <property type="component" value="Unassembled WGS sequence"/>
</dbReference>
<accession>A0A377TXS3</accession>
<dbReference type="SMART" id="SM00421">
    <property type="entry name" value="HTH_LUXR"/>
    <property type="match status" value="1"/>
</dbReference>
<dbReference type="InterPro" id="IPR000792">
    <property type="entry name" value="Tscrpt_reg_LuxR_C"/>
</dbReference>
<name>A0A377TXS3_KLEPN</name>
<dbReference type="GO" id="GO:0006355">
    <property type="term" value="P:regulation of DNA-templated transcription"/>
    <property type="evidence" value="ECO:0007669"/>
    <property type="project" value="InterPro"/>
</dbReference>
<evidence type="ECO:0000313" key="3">
    <source>
        <dbReference type="EMBL" id="STS83444.1"/>
    </source>
</evidence>
<evidence type="ECO:0000313" key="4">
    <source>
        <dbReference type="EMBL" id="STV00178.1"/>
    </source>
</evidence>
<dbReference type="Proteomes" id="UP000254938">
    <property type="component" value="Unassembled WGS sequence"/>
</dbReference>
<keyword evidence="1" id="KW-0238">DNA-binding</keyword>
<dbReference type="EMBL" id="UGMN01000004">
    <property type="protein sequence ID" value="STV00178.1"/>
    <property type="molecule type" value="Genomic_DNA"/>
</dbReference>
<feature type="domain" description="HTH luxR-type" evidence="2">
    <location>
        <begin position="1"/>
        <end position="40"/>
    </location>
</feature>